<gene>
    <name evidence="10" type="ORF">DesyoDRAFT_3395</name>
</gene>
<dbReference type="InterPro" id="IPR011006">
    <property type="entry name" value="CheY-like_superfamily"/>
</dbReference>
<dbReference type="GO" id="GO:0000160">
    <property type="term" value="P:phosphorelay signal transduction system"/>
    <property type="evidence" value="ECO:0007669"/>
    <property type="project" value="InterPro"/>
</dbReference>
<dbReference type="STRING" id="768710.DesyoDRAFT_3395"/>
<feature type="domain" description="Response regulatory" evidence="9">
    <location>
        <begin position="3"/>
        <end position="118"/>
    </location>
</feature>
<evidence type="ECO:0000313" key="10">
    <source>
        <dbReference type="EMBL" id="EHQ90418.1"/>
    </source>
</evidence>
<sequence>MIQILLVDDHPSVGEGTKSMIEQDVEMKVTVVTSSMEALEVLKSETFDVLMFDLNMPVINGLELTRRAIAINPDTPILIYTGYDISSHFNILVEARVSGFISKTASQEQLVNAIRCVLRGEAVVPISLLHQLRRNDVRAIVSANEVNLEGISIDEKEQTILQEVARGRSNREIADSLLMSQRMVEYNLTRIFGKLKVRSRSEAIFEAKRLGLIPNEDFMSY</sequence>
<dbReference type="CDD" id="cd06170">
    <property type="entry name" value="LuxR_C_like"/>
    <property type="match status" value="1"/>
</dbReference>
<protein>
    <recommendedName>
        <fullName evidence="1">Stage 0 sporulation protein A homolog</fullName>
    </recommendedName>
</protein>
<dbReference type="Gene3D" id="1.10.10.10">
    <property type="entry name" value="Winged helix-like DNA-binding domain superfamily/Winged helix DNA-binding domain"/>
    <property type="match status" value="1"/>
</dbReference>
<dbReference type="SUPFAM" id="SSF52172">
    <property type="entry name" value="CheY-like"/>
    <property type="match status" value="1"/>
</dbReference>
<keyword evidence="5" id="KW-0804">Transcription</keyword>
<dbReference type="GO" id="GO:0003677">
    <property type="term" value="F:DNA binding"/>
    <property type="evidence" value="ECO:0007669"/>
    <property type="project" value="UniProtKB-KW"/>
</dbReference>
<keyword evidence="3" id="KW-0805">Transcription regulation</keyword>
<dbReference type="SMART" id="SM00448">
    <property type="entry name" value="REC"/>
    <property type="match status" value="1"/>
</dbReference>
<dbReference type="InterPro" id="IPR000792">
    <property type="entry name" value="Tscrpt_reg_LuxR_C"/>
</dbReference>
<dbReference type="eggNOG" id="COG2197">
    <property type="taxonomic scope" value="Bacteria"/>
</dbReference>
<keyword evidence="11" id="KW-1185">Reference proteome</keyword>
<dbReference type="PRINTS" id="PR00038">
    <property type="entry name" value="HTHLUXR"/>
</dbReference>
<reference evidence="10 11" key="1">
    <citation type="submission" date="2011-11" db="EMBL/GenBank/DDBJ databases">
        <title>The Noncontiguous Finished genome of Desulfosporosinus youngiae DSM 17734.</title>
        <authorList>
            <consortium name="US DOE Joint Genome Institute (JGI-PGF)"/>
            <person name="Lucas S."/>
            <person name="Han J."/>
            <person name="Lapidus A."/>
            <person name="Cheng J.-F."/>
            <person name="Goodwin L."/>
            <person name="Pitluck S."/>
            <person name="Peters L."/>
            <person name="Ovchinnikova G."/>
            <person name="Lu M."/>
            <person name="Land M.L."/>
            <person name="Hauser L."/>
            <person name="Pester M."/>
            <person name="Spring S."/>
            <person name="Ollivier B."/>
            <person name="Rattei T."/>
            <person name="Klenk H.-P."/>
            <person name="Wagner M."/>
            <person name="Loy A."/>
            <person name="Woyke T.J."/>
        </authorList>
    </citation>
    <scope>NUCLEOTIDE SEQUENCE [LARGE SCALE GENOMIC DNA]</scope>
    <source>
        <strain evidence="10 11">DSM 17734</strain>
    </source>
</reference>
<evidence type="ECO:0000259" key="8">
    <source>
        <dbReference type="PROSITE" id="PS50043"/>
    </source>
</evidence>
<dbReference type="PANTHER" id="PTHR43214">
    <property type="entry name" value="TWO-COMPONENT RESPONSE REGULATOR"/>
    <property type="match status" value="1"/>
</dbReference>
<evidence type="ECO:0000313" key="11">
    <source>
        <dbReference type="Proteomes" id="UP000005104"/>
    </source>
</evidence>
<dbReference type="AlphaFoldDB" id="H5Y5G8"/>
<accession>H5Y5G8</accession>
<feature type="domain" description="HTH luxR-type" evidence="8">
    <location>
        <begin position="146"/>
        <end position="211"/>
    </location>
</feature>
<evidence type="ECO:0000256" key="5">
    <source>
        <dbReference type="ARBA" id="ARBA00023163"/>
    </source>
</evidence>
<dbReference type="Gene3D" id="3.40.50.2300">
    <property type="match status" value="1"/>
</dbReference>
<evidence type="ECO:0000256" key="7">
    <source>
        <dbReference type="PROSITE-ProRule" id="PRU00169"/>
    </source>
</evidence>
<name>H5Y5G8_9FIRM</name>
<dbReference type="SMART" id="SM00421">
    <property type="entry name" value="HTH_LUXR"/>
    <property type="match status" value="1"/>
</dbReference>
<dbReference type="RefSeq" id="WP_007784810.1">
    <property type="nucleotide sequence ID" value="NZ_CM001441.1"/>
</dbReference>
<evidence type="ECO:0000256" key="3">
    <source>
        <dbReference type="ARBA" id="ARBA00023015"/>
    </source>
</evidence>
<keyword evidence="2 7" id="KW-0597">Phosphoprotein</keyword>
<dbReference type="HOGENOM" id="CLU_000445_90_1_9"/>
<dbReference type="Proteomes" id="UP000005104">
    <property type="component" value="Chromosome"/>
</dbReference>
<comment type="function">
    <text evidence="6">May play the central regulatory role in sporulation. It may be an element of the effector pathway responsible for the activation of sporulation genes in response to nutritional stress. Spo0A may act in concert with spo0H (a sigma factor) to control the expression of some genes that are critical to the sporulation process.</text>
</comment>
<dbReference type="PANTHER" id="PTHR43214:SF1">
    <property type="entry name" value="TRANSCRIPTIONAL REGULATORY PROTEIN COMA"/>
    <property type="match status" value="1"/>
</dbReference>
<dbReference type="OrthoDB" id="9779069at2"/>
<dbReference type="InterPro" id="IPR058245">
    <property type="entry name" value="NreC/VraR/RcsB-like_REC"/>
</dbReference>
<proteinExistence type="predicted"/>
<dbReference type="CDD" id="cd17535">
    <property type="entry name" value="REC_NarL-like"/>
    <property type="match status" value="1"/>
</dbReference>
<feature type="modified residue" description="4-aspartylphosphate" evidence="7">
    <location>
        <position position="53"/>
    </location>
</feature>
<organism evidence="10 11">
    <name type="scientific">Desulfosporosinus youngiae DSM 17734</name>
    <dbReference type="NCBI Taxonomy" id="768710"/>
    <lineage>
        <taxon>Bacteria</taxon>
        <taxon>Bacillati</taxon>
        <taxon>Bacillota</taxon>
        <taxon>Clostridia</taxon>
        <taxon>Eubacteriales</taxon>
        <taxon>Desulfitobacteriaceae</taxon>
        <taxon>Desulfosporosinus</taxon>
    </lineage>
</organism>
<dbReference type="EMBL" id="CM001441">
    <property type="protein sequence ID" value="EHQ90418.1"/>
    <property type="molecule type" value="Genomic_DNA"/>
</dbReference>
<evidence type="ECO:0000259" key="9">
    <source>
        <dbReference type="PROSITE" id="PS50110"/>
    </source>
</evidence>
<dbReference type="GO" id="GO:0006355">
    <property type="term" value="P:regulation of DNA-templated transcription"/>
    <property type="evidence" value="ECO:0007669"/>
    <property type="project" value="InterPro"/>
</dbReference>
<evidence type="ECO:0000256" key="1">
    <source>
        <dbReference type="ARBA" id="ARBA00018672"/>
    </source>
</evidence>
<dbReference type="Pfam" id="PF00072">
    <property type="entry name" value="Response_reg"/>
    <property type="match status" value="1"/>
</dbReference>
<dbReference type="InterPro" id="IPR001789">
    <property type="entry name" value="Sig_transdc_resp-reg_receiver"/>
</dbReference>
<dbReference type="PROSITE" id="PS50110">
    <property type="entry name" value="RESPONSE_REGULATORY"/>
    <property type="match status" value="1"/>
</dbReference>
<keyword evidence="4 10" id="KW-0238">DNA-binding</keyword>
<dbReference type="InterPro" id="IPR036388">
    <property type="entry name" value="WH-like_DNA-bd_sf"/>
</dbReference>
<dbReference type="Pfam" id="PF00196">
    <property type="entry name" value="GerE"/>
    <property type="match status" value="1"/>
</dbReference>
<evidence type="ECO:0000256" key="4">
    <source>
        <dbReference type="ARBA" id="ARBA00023125"/>
    </source>
</evidence>
<evidence type="ECO:0000256" key="2">
    <source>
        <dbReference type="ARBA" id="ARBA00022553"/>
    </source>
</evidence>
<evidence type="ECO:0000256" key="6">
    <source>
        <dbReference type="ARBA" id="ARBA00024867"/>
    </source>
</evidence>
<dbReference type="PROSITE" id="PS50043">
    <property type="entry name" value="HTH_LUXR_2"/>
    <property type="match status" value="1"/>
</dbReference>
<dbReference type="InterPro" id="IPR039420">
    <property type="entry name" value="WalR-like"/>
</dbReference>